<dbReference type="InterPro" id="IPR005190">
    <property type="entry name" value="GlnE_rpt_dom"/>
</dbReference>
<dbReference type="PROSITE" id="PS51671">
    <property type="entry name" value="ACT"/>
    <property type="match status" value="1"/>
</dbReference>
<keyword evidence="6" id="KW-0511">Multifunctional enzyme</keyword>
<dbReference type="Pfam" id="PF03710">
    <property type="entry name" value="GlnE"/>
    <property type="match status" value="2"/>
</dbReference>
<dbReference type="InterPro" id="IPR043519">
    <property type="entry name" value="NT_sf"/>
</dbReference>
<evidence type="ECO:0000256" key="5">
    <source>
        <dbReference type="ARBA" id="ARBA00022842"/>
    </source>
</evidence>
<gene>
    <name evidence="9" type="primary">glnE</name>
    <name evidence="9" type="ORF">KOR42_44760</name>
</gene>
<name>A0A5C5W038_9PLAN</name>
<proteinExistence type="predicted"/>
<dbReference type="GO" id="GO:0008882">
    <property type="term" value="F:[glutamate-ammonia-ligase] adenylyltransferase activity"/>
    <property type="evidence" value="ECO:0007669"/>
    <property type="project" value="UniProtKB-EC"/>
</dbReference>
<evidence type="ECO:0000259" key="8">
    <source>
        <dbReference type="PROSITE" id="PS51671"/>
    </source>
</evidence>
<dbReference type="PANTHER" id="PTHR30621:SF0">
    <property type="entry name" value="BIFUNCTIONAL GLUTAMINE SYNTHETASE ADENYLYLTRANSFERASE_ADENYLYL-REMOVING ENZYME"/>
    <property type="match status" value="1"/>
</dbReference>
<feature type="domain" description="ACT" evidence="8">
    <location>
        <begin position="691"/>
        <end position="768"/>
    </location>
</feature>
<evidence type="ECO:0000313" key="9">
    <source>
        <dbReference type="EMBL" id="TWT43535.1"/>
    </source>
</evidence>
<dbReference type="Pfam" id="PF08335">
    <property type="entry name" value="GlnD_UR_UTase"/>
    <property type="match status" value="2"/>
</dbReference>
<keyword evidence="5" id="KW-0460">Magnesium</keyword>
<dbReference type="GO" id="GO:0016874">
    <property type="term" value="F:ligase activity"/>
    <property type="evidence" value="ECO:0007669"/>
    <property type="project" value="UniProtKB-KW"/>
</dbReference>
<evidence type="ECO:0000256" key="6">
    <source>
        <dbReference type="ARBA" id="ARBA00023268"/>
    </source>
</evidence>
<keyword evidence="4" id="KW-0067">ATP-binding</keyword>
<comment type="caution">
    <text evidence="9">The sequence shown here is derived from an EMBL/GenBank/DDBJ whole genome shotgun (WGS) entry which is preliminary data.</text>
</comment>
<keyword evidence="10" id="KW-1185">Reference proteome</keyword>
<dbReference type="InterPro" id="IPR023057">
    <property type="entry name" value="GlnE"/>
</dbReference>
<dbReference type="AlphaFoldDB" id="A0A5C5W038"/>
<dbReference type="InterPro" id="IPR045865">
    <property type="entry name" value="ACT-like_dom_sf"/>
</dbReference>
<dbReference type="PANTHER" id="PTHR30621">
    <property type="entry name" value="GLUTAMINE SYNTHETASE ADENYLYLTRANSFERASE"/>
    <property type="match status" value="1"/>
</dbReference>
<dbReference type="CDD" id="cd05401">
    <property type="entry name" value="NT_GlnE_GlnD_like"/>
    <property type="match status" value="2"/>
</dbReference>
<dbReference type="GO" id="GO:0000820">
    <property type="term" value="P:regulation of glutamine family amino acid metabolic process"/>
    <property type="evidence" value="ECO:0007669"/>
    <property type="project" value="TreeGrafter"/>
</dbReference>
<evidence type="ECO:0000256" key="1">
    <source>
        <dbReference type="ARBA" id="ARBA00022679"/>
    </source>
</evidence>
<dbReference type="GO" id="GO:0005829">
    <property type="term" value="C:cytosol"/>
    <property type="evidence" value="ECO:0007669"/>
    <property type="project" value="TreeGrafter"/>
</dbReference>
<dbReference type="OrthoDB" id="9759366at2"/>
<keyword evidence="9" id="KW-0436">Ligase</keyword>
<dbReference type="SUPFAM" id="SSF81301">
    <property type="entry name" value="Nucleotidyltransferase"/>
    <property type="match status" value="2"/>
</dbReference>
<organism evidence="9 10">
    <name type="scientific">Thalassoglobus neptunius</name>
    <dbReference type="NCBI Taxonomy" id="1938619"/>
    <lineage>
        <taxon>Bacteria</taxon>
        <taxon>Pseudomonadati</taxon>
        <taxon>Planctomycetota</taxon>
        <taxon>Planctomycetia</taxon>
        <taxon>Planctomycetales</taxon>
        <taxon>Planctomycetaceae</taxon>
        <taxon>Thalassoglobus</taxon>
    </lineage>
</organism>
<evidence type="ECO:0000256" key="7">
    <source>
        <dbReference type="SAM" id="MobiDB-lite"/>
    </source>
</evidence>
<keyword evidence="2 9" id="KW-0548">Nucleotidyltransferase</keyword>
<evidence type="ECO:0000256" key="2">
    <source>
        <dbReference type="ARBA" id="ARBA00022695"/>
    </source>
</evidence>
<keyword evidence="3" id="KW-0547">Nucleotide-binding</keyword>
<evidence type="ECO:0000313" key="10">
    <source>
        <dbReference type="Proteomes" id="UP000317243"/>
    </source>
</evidence>
<dbReference type="InterPro" id="IPR013546">
    <property type="entry name" value="PII_UdlTrfase/GS_AdlTrfase"/>
</dbReference>
<reference evidence="9 10" key="1">
    <citation type="submission" date="2019-02" db="EMBL/GenBank/DDBJ databases">
        <title>Deep-cultivation of Planctomycetes and their phenomic and genomic characterization uncovers novel biology.</title>
        <authorList>
            <person name="Wiegand S."/>
            <person name="Jogler M."/>
            <person name="Boedeker C."/>
            <person name="Pinto D."/>
            <person name="Vollmers J."/>
            <person name="Rivas-Marin E."/>
            <person name="Kohn T."/>
            <person name="Peeters S.H."/>
            <person name="Heuer A."/>
            <person name="Rast P."/>
            <person name="Oberbeckmann S."/>
            <person name="Bunk B."/>
            <person name="Jeske O."/>
            <person name="Meyerdierks A."/>
            <person name="Storesund J.E."/>
            <person name="Kallscheuer N."/>
            <person name="Luecker S."/>
            <person name="Lage O.M."/>
            <person name="Pohl T."/>
            <person name="Merkel B.J."/>
            <person name="Hornburger P."/>
            <person name="Mueller R.-W."/>
            <person name="Bruemmer F."/>
            <person name="Labrenz M."/>
            <person name="Spormann A.M."/>
            <person name="Op Den Camp H."/>
            <person name="Overmann J."/>
            <person name="Amann R."/>
            <person name="Jetten M.S.M."/>
            <person name="Mascher T."/>
            <person name="Medema M.H."/>
            <person name="Devos D.P."/>
            <person name="Kaster A.-K."/>
            <person name="Ovreas L."/>
            <person name="Rohde M."/>
            <person name="Galperin M.Y."/>
            <person name="Jogler C."/>
        </authorList>
    </citation>
    <scope>NUCLEOTIDE SEQUENCE [LARGE SCALE GENOMIC DNA]</scope>
    <source>
        <strain evidence="9 10">KOR42</strain>
    </source>
</reference>
<dbReference type="Gene3D" id="3.30.460.10">
    <property type="entry name" value="Beta Polymerase, domain 2"/>
    <property type="match status" value="2"/>
</dbReference>
<dbReference type="EC" id="2.7.7.42" evidence="9"/>
<keyword evidence="1 9" id="KW-0808">Transferase</keyword>
<evidence type="ECO:0000256" key="4">
    <source>
        <dbReference type="ARBA" id="ARBA00022840"/>
    </source>
</evidence>
<sequence>MIDANTSQLILDSDIELSEQLVEEIEPVGFERIDVAIDRLRSVPESDVQRNLLAEILPGLLFSLSETPDPDRSVLNFQRFLKSVDDRETLLRTLSREPRTVEILLRLFVGSQFLTEILVRQPDALQRLTEHKRMAEFKSREEFIEQGRSACLSAKNVNELKLKLRSFQQWELLRIAACDTFGLMDLRTVTRQLSLLADAIVQVSLEGLSQLEGYDVEHIAVIAFGKLGGAELNYSSDIDLVFVCDSHAEKYWTLGQKLINVLSEFTDLGFLYRVDMRLRPWGSSGPLVTTIDSYVDYFERHSQLWERQALLKARTIAGRYSLGDELLERLRFSAFDVEAEAVRQSIASAKAKIESKISQHGRKFGEVKSGPGGIRDIEFLVQSLQLIHGKSKPFIRTGGTIEGLIRLSEADLIHAQEYRTLSTAYMMLRTIEHSLQLMHNQAERFLPESGRELAYLARRLDFPNEDLFVEQFRQHTQAVSRIFRKHLSKENTEKAPSKVDEEDHSKSEIVSSGSDRFANVPPVSTIRRLVQEFQDSGTVAIDVREEDASSYDIYLLASNLQVNLPTICGMLFSEEFDITSADVVPLNEALSKTESTDLKLKADVRSGLFVASFRIASTQQQESDNNPQRLKNLTSQLREFIEEGRADDGRAVQSLLIRRLAKTIRQQKRAMDPILPVEVIFEQDEQSPSTILQIRAEDVPGFLYELTSAIHASGLFIDKMEVRTRGHRVFDTFYVRDGAGGDLLDEERRMQLRAAVVLIKHFTHLLPQAPHPAAALTHFRQLLDNLFQQPDWLNQLKTLENPEVLSAITQLLGVSDFLWEDFLRIQHENLFPVVTDISGLQVSYHKTDLVNELNYFLLAGDESRRIDILNEFKDRAMMRVDMRHILGLQDRFGMFSLELTSVAETVVAAALAMCEEDLQNSYGHPVNDEGVPSRLTVCALGKCGGQELGYASDIELMFIYDSEGLTTGPDQISAVDYYQRLIQTFQKSIYSRQKRIFEIDLRLRPYGNAGSLAVSREAFEKYFGLHGPAWPYERQALVKLRPIAGDTGFGEEIVQLRDNLIYIGAPFDIASMRAMREKQIRQLVQPGTFHAKLSPGGLVDCEYFVQGMQMTFGHRHPAIRLPNTREAMKGLEQAGILSIDERLSLRDAYRFLRRLIDAMRIVRGDASDLAIPAFGTDQFEFLARRLNMENLQLHEEIERHTCQVVDMVISFEDFIAR</sequence>
<dbReference type="EMBL" id="SIHI01000032">
    <property type="protein sequence ID" value="TWT43535.1"/>
    <property type="molecule type" value="Genomic_DNA"/>
</dbReference>
<dbReference type="SUPFAM" id="SSF81593">
    <property type="entry name" value="Nucleotidyltransferase substrate binding subunit/domain"/>
    <property type="match status" value="2"/>
</dbReference>
<dbReference type="GO" id="GO:0005524">
    <property type="term" value="F:ATP binding"/>
    <property type="evidence" value="ECO:0007669"/>
    <property type="project" value="UniProtKB-KW"/>
</dbReference>
<feature type="compositionally biased region" description="Basic and acidic residues" evidence="7">
    <location>
        <begin position="490"/>
        <end position="507"/>
    </location>
</feature>
<evidence type="ECO:0000256" key="3">
    <source>
        <dbReference type="ARBA" id="ARBA00022741"/>
    </source>
</evidence>
<dbReference type="Proteomes" id="UP000317243">
    <property type="component" value="Unassembled WGS sequence"/>
</dbReference>
<dbReference type="Gene3D" id="1.20.120.330">
    <property type="entry name" value="Nucleotidyltransferases domain 2"/>
    <property type="match status" value="2"/>
</dbReference>
<dbReference type="SUPFAM" id="SSF55021">
    <property type="entry name" value="ACT-like"/>
    <property type="match status" value="1"/>
</dbReference>
<protein>
    <submittedName>
        <fullName evidence="9">Glutamate-ammonia-ligase adenylyltransferase</fullName>
        <ecNumber evidence="9">2.7.7.42</ecNumber>
    </submittedName>
</protein>
<dbReference type="InterPro" id="IPR002912">
    <property type="entry name" value="ACT_dom"/>
</dbReference>
<dbReference type="RefSeq" id="WP_146511831.1">
    <property type="nucleotide sequence ID" value="NZ_SIHI01000032.1"/>
</dbReference>
<feature type="region of interest" description="Disordered" evidence="7">
    <location>
        <begin position="490"/>
        <end position="516"/>
    </location>
</feature>
<accession>A0A5C5W038</accession>